<reference evidence="2" key="1">
    <citation type="journal article" date="2019" name="Int. J. Syst. Evol. Microbiol.">
        <title>The Global Catalogue of Microorganisms (GCM) 10K type strain sequencing project: providing services to taxonomists for standard genome sequencing and annotation.</title>
        <authorList>
            <consortium name="The Broad Institute Genomics Platform"/>
            <consortium name="The Broad Institute Genome Sequencing Center for Infectious Disease"/>
            <person name="Wu L."/>
            <person name="Ma J."/>
        </authorList>
    </citation>
    <scope>NUCLEOTIDE SEQUENCE [LARGE SCALE GENOMIC DNA]</scope>
    <source>
        <strain evidence="2">JCM 17804</strain>
    </source>
</reference>
<evidence type="ECO:0000313" key="2">
    <source>
        <dbReference type="Proteomes" id="UP001500975"/>
    </source>
</evidence>
<proteinExistence type="predicted"/>
<organism evidence="1 2">
    <name type="scientific">Variovorax defluvii</name>
    <dbReference type="NCBI Taxonomy" id="913761"/>
    <lineage>
        <taxon>Bacteria</taxon>
        <taxon>Pseudomonadati</taxon>
        <taxon>Pseudomonadota</taxon>
        <taxon>Betaproteobacteria</taxon>
        <taxon>Burkholderiales</taxon>
        <taxon>Comamonadaceae</taxon>
        <taxon>Variovorax</taxon>
    </lineage>
</organism>
<sequence length="54" mass="5690">MAPTMTPLRQVHAGVLDIGYHVDALVAGAGHNLPQDKPQAFAEAVLELAPLSRT</sequence>
<keyword evidence="2" id="KW-1185">Reference proteome</keyword>
<evidence type="ECO:0000313" key="1">
    <source>
        <dbReference type="EMBL" id="GAA4341010.1"/>
    </source>
</evidence>
<comment type="caution">
    <text evidence="1">The sequence shown here is derived from an EMBL/GenBank/DDBJ whole genome shotgun (WGS) entry which is preliminary data.</text>
</comment>
<accession>A0ABP8HLH7</accession>
<evidence type="ECO:0008006" key="3">
    <source>
        <dbReference type="Google" id="ProtNLM"/>
    </source>
</evidence>
<dbReference type="EMBL" id="BAABGJ010000019">
    <property type="protein sequence ID" value="GAA4341010.1"/>
    <property type="molecule type" value="Genomic_DNA"/>
</dbReference>
<protein>
    <recommendedName>
        <fullName evidence="3">Alpha/beta hydrolase</fullName>
    </recommendedName>
</protein>
<name>A0ABP8HLH7_9BURK</name>
<gene>
    <name evidence="1" type="ORF">GCM10023165_21340</name>
</gene>
<dbReference type="Proteomes" id="UP001500975">
    <property type="component" value="Unassembled WGS sequence"/>
</dbReference>